<dbReference type="SUPFAM" id="SSF52343">
    <property type="entry name" value="Ferredoxin reductase-like, C-terminal NADP-linked domain"/>
    <property type="match status" value="1"/>
</dbReference>
<evidence type="ECO:0000259" key="5">
    <source>
        <dbReference type="PROSITE" id="PS51384"/>
    </source>
</evidence>
<dbReference type="AlphaFoldDB" id="A0A095Z4T8"/>
<dbReference type="InterPro" id="IPR001433">
    <property type="entry name" value="OxRdtase_FAD/NAD-bd"/>
</dbReference>
<sequence length="264" mass="29677">MTEVSDLPYTVQTVVDKKIWVPGKLFSIKTTRSPEFSFKPGQYARLGLALGLDEDEKTPPAADMTWRAFSMVNQPDDEQLEFFATLVSDGLFSPSLYELEAGDTIYIDKSVFGFLTIDQFPQGGDLWLLSTGTGLSAFLPMLGDEKTWQSFDRVILCHGTRFINEFAYTDLIQDVKERYGDRFVYLAISTREAHQDYPQKRLTDLIVSGELAELAGHAMDPEVARIMLCGNPGMTTEARKRLGELGFKSGRRGNLGNLAVEKYW</sequence>
<dbReference type="InterPro" id="IPR051930">
    <property type="entry name" value="FNR_type-1"/>
</dbReference>
<dbReference type="eggNOG" id="COG1018">
    <property type="taxonomic scope" value="Bacteria"/>
</dbReference>
<gene>
    <name evidence="6" type="ORF">HMPREF2130_08520</name>
</gene>
<dbReference type="PANTHER" id="PTHR47878:SF2">
    <property type="entry name" value="OXIDOREDUCTASE FAD_NAD(P)-BINDING DOMAIN PROTEIN"/>
    <property type="match status" value="1"/>
</dbReference>
<evidence type="ECO:0000256" key="2">
    <source>
        <dbReference type="ARBA" id="ARBA00013223"/>
    </source>
</evidence>
<dbReference type="Proteomes" id="UP000029629">
    <property type="component" value="Unassembled WGS sequence"/>
</dbReference>
<accession>A0A095Z4T8</accession>
<dbReference type="Gene3D" id="2.40.30.10">
    <property type="entry name" value="Translation factors"/>
    <property type="match status" value="1"/>
</dbReference>
<dbReference type="CDD" id="cd06195">
    <property type="entry name" value="FNR1"/>
    <property type="match status" value="1"/>
</dbReference>
<evidence type="ECO:0000256" key="1">
    <source>
        <dbReference type="ARBA" id="ARBA00008312"/>
    </source>
</evidence>
<comment type="catalytic activity">
    <reaction evidence="4">
        <text>2 reduced [2Fe-2S]-[ferredoxin] + NADP(+) + H(+) = 2 oxidized [2Fe-2S]-[ferredoxin] + NADPH</text>
        <dbReference type="Rhea" id="RHEA:20125"/>
        <dbReference type="Rhea" id="RHEA-COMP:10000"/>
        <dbReference type="Rhea" id="RHEA-COMP:10001"/>
        <dbReference type="ChEBI" id="CHEBI:15378"/>
        <dbReference type="ChEBI" id="CHEBI:33737"/>
        <dbReference type="ChEBI" id="CHEBI:33738"/>
        <dbReference type="ChEBI" id="CHEBI:57783"/>
        <dbReference type="ChEBI" id="CHEBI:58349"/>
        <dbReference type="EC" id="1.18.1.2"/>
    </reaction>
</comment>
<dbReference type="GO" id="GO:0004324">
    <property type="term" value="F:ferredoxin-NADP+ reductase activity"/>
    <property type="evidence" value="ECO:0007669"/>
    <property type="project" value="UniProtKB-EC"/>
</dbReference>
<dbReference type="Gene3D" id="3.40.50.80">
    <property type="entry name" value="Nucleotide-binding domain of ferredoxin-NADP reductase (FNR) module"/>
    <property type="match status" value="1"/>
</dbReference>
<evidence type="ECO:0000256" key="3">
    <source>
        <dbReference type="ARBA" id="ARBA00022741"/>
    </source>
</evidence>
<dbReference type="EC" id="1.18.1.2" evidence="2"/>
<evidence type="ECO:0000313" key="6">
    <source>
        <dbReference type="EMBL" id="KGF29740.1"/>
    </source>
</evidence>
<dbReference type="PROSITE" id="PS51384">
    <property type="entry name" value="FAD_FR"/>
    <property type="match status" value="1"/>
</dbReference>
<keyword evidence="7" id="KW-1185">Reference proteome</keyword>
<comment type="caution">
    <text evidence="6">The sequence shown here is derived from an EMBL/GenBank/DDBJ whole genome shotgun (WGS) entry which is preliminary data.</text>
</comment>
<dbReference type="InterPro" id="IPR039261">
    <property type="entry name" value="FNR_nucleotide-bd"/>
</dbReference>
<protein>
    <recommendedName>
        <fullName evidence="2">ferredoxin--NADP(+) reductase</fullName>
        <ecNumber evidence="2">1.18.1.2</ecNumber>
    </recommendedName>
</protein>
<dbReference type="GO" id="GO:0000166">
    <property type="term" value="F:nucleotide binding"/>
    <property type="evidence" value="ECO:0007669"/>
    <property type="project" value="UniProtKB-KW"/>
</dbReference>
<proteinExistence type="inferred from homology"/>
<dbReference type="SUPFAM" id="SSF63380">
    <property type="entry name" value="Riboflavin synthase domain-like"/>
    <property type="match status" value="1"/>
</dbReference>
<dbReference type="GO" id="GO:0042167">
    <property type="term" value="P:heme catabolic process"/>
    <property type="evidence" value="ECO:0007669"/>
    <property type="project" value="TreeGrafter"/>
</dbReference>
<dbReference type="InterPro" id="IPR017938">
    <property type="entry name" value="Riboflavin_synthase-like_b-brl"/>
</dbReference>
<dbReference type="GO" id="GO:0034599">
    <property type="term" value="P:cellular response to oxidative stress"/>
    <property type="evidence" value="ECO:0007669"/>
    <property type="project" value="TreeGrafter"/>
</dbReference>
<reference evidence="6 7" key="1">
    <citation type="submission" date="2014-07" db="EMBL/GenBank/DDBJ databases">
        <authorList>
            <person name="McCorrison J."/>
            <person name="Sanka R."/>
            <person name="Torralba M."/>
            <person name="Gillis M."/>
            <person name="Haft D.H."/>
            <person name="Methe B."/>
            <person name="Sutton G."/>
            <person name="Nelson K.E."/>
        </authorList>
    </citation>
    <scope>NUCLEOTIDE SEQUENCE [LARGE SCALE GENOMIC DNA]</scope>
    <source>
        <strain evidence="6 7">DNF00040</strain>
    </source>
</reference>
<feature type="domain" description="FAD-binding FR-type" evidence="5">
    <location>
        <begin position="1"/>
        <end position="118"/>
    </location>
</feature>
<dbReference type="OrthoDB" id="9784483at2"/>
<comment type="similarity">
    <text evidence="1">Belongs to the ferredoxin--NADP reductase type 1 family.</text>
</comment>
<dbReference type="PANTHER" id="PTHR47878">
    <property type="entry name" value="OXIDOREDUCTASE FAD/NAD(P)-BINDING DOMAIN PROTEIN"/>
    <property type="match status" value="1"/>
</dbReference>
<evidence type="ECO:0000313" key="7">
    <source>
        <dbReference type="Proteomes" id="UP000029629"/>
    </source>
</evidence>
<name>A0A095Z4T8_9BURK</name>
<dbReference type="Pfam" id="PF00175">
    <property type="entry name" value="NAD_binding_1"/>
    <property type="match status" value="1"/>
</dbReference>
<dbReference type="InterPro" id="IPR033892">
    <property type="entry name" value="FNR_bac"/>
</dbReference>
<keyword evidence="3" id="KW-0547">Nucleotide-binding</keyword>
<organism evidence="6 7">
    <name type="scientific">Oligella urethralis DNF00040</name>
    <dbReference type="NCBI Taxonomy" id="1401065"/>
    <lineage>
        <taxon>Bacteria</taxon>
        <taxon>Pseudomonadati</taxon>
        <taxon>Pseudomonadota</taxon>
        <taxon>Betaproteobacteria</taxon>
        <taxon>Burkholderiales</taxon>
        <taxon>Alcaligenaceae</taxon>
        <taxon>Oligella</taxon>
    </lineage>
</organism>
<evidence type="ECO:0000256" key="4">
    <source>
        <dbReference type="ARBA" id="ARBA00047776"/>
    </source>
</evidence>
<dbReference type="RefSeq" id="WP_036559984.1">
    <property type="nucleotide sequence ID" value="NZ_JRNI01000036.1"/>
</dbReference>
<dbReference type="EMBL" id="JRNI01000036">
    <property type="protein sequence ID" value="KGF29740.1"/>
    <property type="molecule type" value="Genomic_DNA"/>
</dbReference>
<dbReference type="InterPro" id="IPR017927">
    <property type="entry name" value="FAD-bd_FR_type"/>
</dbReference>